<dbReference type="Proteomes" id="UP000299102">
    <property type="component" value="Unassembled WGS sequence"/>
</dbReference>
<dbReference type="AlphaFoldDB" id="A0A4C1U926"/>
<evidence type="ECO:0000256" key="1">
    <source>
        <dbReference type="SAM" id="MobiDB-lite"/>
    </source>
</evidence>
<dbReference type="EMBL" id="BGZK01000141">
    <property type="protein sequence ID" value="GBP22600.1"/>
    <property type="molecule type" value="Genomic_DNA"/>
</dbReference>
<name>A0A4C1U926_EUMVA</name>
<proteinExistence type="predicted"/>
<feature type="compositionally biased region" description="Basic and acidic residues" evidence="1">
    <location>
        <begin position="38"/>
        <end position="65"/>
    </location>
</feature>
<accession>A0A4C1U926</accession>
<feature type="region of interest" description="Disordered" evidence="1">
    <location>
        <begin position="1"/>
        <end position="65"/>
    </location>
</feature>
<organism evidence="2 3">
    <name type="scientific">Eumeta variegata</name>
    <name type="common">Bagworm moth</name>
    <name type="synonym">Eumeta japonica</name>
    <dbReference type="NCBI Taxonomy" id="151549"/>
    <lineage>
        <taxon>Eukaryota</taxon>
        <taxon>Metazoa</taxon>
        <taxon>Ecdysozoa</taxon>
        <taxon>Arthropoda</taxon>
        <taxon>Hexapoda</taxon>
        <taxon>Insecta</taxon>
        <taxon>Pterygota</taxon>
        <taxon>Neoptera</taxon>
        <taxon>Endopterygota</taxon>
        <taxon>Lepidoptera</taxon>
        <taxon>Glossata</taxon>
        <taxon>Ditrysia</taxon>
        <taxon>Tineoidea</taxon>
        <taxon>Psychidae</taxon>
        <taxon>Oiketicinae</taxon>
        <taxon>Eumeta</taxon>
    </lineage>
</organism>
<evidence type="ECO:0000313" key="3">
    <source>
        <dbReference type="Proteomes" id="UP000299102"/>
    </source>
</evidence>
<protein>
    <submittedName>
        <fullName evidence="2">Uncharacterized protein</fullName>
    </submittedName>
</protein>
<gene>
    <name evidence="2" type="ORF">EVAR_84840_1</name>
</gene>
<evidence type="ECO:0000313" key="2">
    <source>
        <dbReference type="EMBL" id="GBP22600.1"/>
    </source>
</evidence>
<comment type="caution">
    <text evidence="2">The sequence shown here is derived from an EMBL/GenBank/DDBJ whole genome shotgun (WGS) entry which is preliminary data.</text>
</comment>
<keyword evidence="3" id="KW-1185">Reference proteome</keyword>
<feature type="compositionally biased region" description="Basic and acidic residues" evidence="1">
    <location>
        <begin position="1"/>
        <end position="10"/>
    </location>
</feature>
<reference evidence="2 3" key="1">
    <citation type="journal article" date="2019" name="Commun. Biol.">
        <title>The bagworm genome reveals a unique fibroin gene that provides high tensile strength.</title>
        <authorList>
            <person name="Kono N."/>
            <person name="Nakamura H."/>
            <person name="Ohtoshi R."/>
            <person name="Tomita M."/>
            <person name="Numata K."/>
            <person name="Arakawa K."/>
        </authorList>
    </citation>
    <scope>NUCLEOTIDE SEQUENCE [LARGE SCALE GENOMIC DNA]</scope>
</reference>
<sequence length="93" mass="10915">MRKTQLETESSHVSTYVPRKQHHRRIYPCPSAAKRIKSKQDEQESRLHADPATRDRAAAATCDTRRRERVKRCNYDEIQSAARRARRPGRDTL</sequence>